<name>A0A4Y2AKL9_ARAVE</name>
<feature type="chain" id="PRO_5021428514" evidence="1">
    <location>
        <begin position="26"/>
        <end position="124"/>
    </location>
</feature>
<evidence type="ECO:0000313" key="3">
    <source>
        <dbReference type="Proteomes" id="UP000499080"/>
    </source>
</evidence>
<keyword evidence="1" id="KW-0732">Signal</keyword>
<evidence type="ECO:0000256" key="1">
    <source>
        <dbReference type="SAM" id="SignalP"/>
    </source>
</evidence>
<reference evidence="2 3" key="1">
    <citation type="journal article" date="2019" name="Sci. Rep.">
        <title>Orb-weaving spider Araneus ventricosus genome elucidates the spidroin gene catalogue.</title>
        <authorList>
            <person name="Kono N."/>
            <person name="Nakamura H."/>
            <person name="Ohtoshi R."/>
            <person name="Moran D.A.P."/>
            <person name="Shinohara A."/>
            <person name="Yoshida Y."/>
            <person name="Fujiwara M."/>
            <person name="Mori M."/>
            <person name="Tomita M."/>
            <person name="Arakawa K."/>
        </authorList>
    </citation>
    <scope>NUCLEOTIDE SEQUENCE [LARGE SCALE GENOMIC DNA]</scope>
</reference>
<dbReference type="PANTHER" id="PTHR46114">
    <property type="entry name" value="APPLE DOMAIN-CONTAINING PROTEIN"/>
    <property type="match status" value="1"/>
</dbReference>
<sequence length="124" mass="14729">MNEAERKAWTLFVVVVGNFLCKCKAENYVELVNEMLNIFKSFRCNMSIKVHYLHSHLDRFPENLGDTSEEQGERFHQDIETMEDLYQGRWDTYIMADNCWSLKRDCSKYIKKCHGKEASEVFTD</sequence>
<dbReference type="AlphaFoldDB" id="A0A4Y2AKL9"/>
<keyword evidence="3" id="KW-1185">Reference proteome</keyword>
<comment type="caution">
    <text evidence="2">The sequence shown here is derived from an EMBL/GenBank/DDBJ whole genome shotgun (WGS) entry which is preliminary data.</text>
</comment>
<dbReference type="Proteomes" id="UP000499080">
    <property type="component" value="Unassembled WGS sequence"/>
</dbReference>
<dbReference type="EMBL" id="BGPR01000019">
    <property type="protein sequence ID" value="GBL79755.1"/>
    <property type="molecule type" value="Genomic_DNA"/>
</dbReference>
<proteinExistence type="predicted"/>
<gene>
    <name evidence="2" type="ORF">AVEN_18273_1</name>
</gene>
<accession>A0A4Y2AKL9</accession>
<dbReference type="OrthoDB" id="6721348at2759"/>
<evidence type="ECO:0000313" key="2">
    <source>
        <dbReference type="EMBL" id="GBL79755.1"/>
    </source>
</evidence>
<feature type="signal peptide" evidence="1">
    <location>
        <begin position="1"/>
        <end position="25"/>
    </location>
</feature>
<organism evidence="2 3">
    <name type="scientific">Araneus ventricosus</name>
    <name type="common">Orbweaver spider</name>
    <name type="synonym">Epeira ventricosa</name>
    <dbReference type="NCBI Taxonomy" id="182803"/>
    <lineage>
        <taxon>Eukaryota</taxon>
        <taxon>Metazoa</taxon>
        <taxon>Ecdysozoa</taxon>
        <taxon>Arthropoda</taxon>
        <taxon>Chelicerata</taxon>
        <taxon>Arachnida</taxon>
        <taxon>Araneae</taxon>
        <taxon>Araneomorphae</taxon>
        <taxon>Entelegynae</taxon>
        <taxon>Araneoidea</taxon>
        <taxon>Araneidae</taxon>
        <taxon>Araneus</taxon>
    </lineage>
</organism>
<dbReference type="PANTHER" id="PTHR46114:SF1">
    <property type="entry name" value="ZAD DOMAIN-CONTAINING PROTEIN"/>
    <property type="match status" value="1"/>
</dbReference>
<protein>
    <submittedName>
        <fullName evidence="2">Uncharacterized protein</fullName>
    </submittedName>
</protein>